<keyword evidence="2" id="KW-1185">Reference proteome</keyword>
<accession>A0ABR1YYG7</accession>
<dbReference type="EMBL" id="JBBWRZ010000002">
    <property type="protein sequence ID" value="KAK8243570.1"/>
    <property type="molecule type" value="Genomic_DNA"/>
</dbReference>
<proteinExistence type="predicted"/>
<protein>
    <submittedName>
        <fullName evidence="1">Uncharacterized protein</fullName>
    </submittedName>
</protein>
<evidence type="ECO:0000313" key="1">
    <source>
        <dbReference type="EMBL" id="KAK8243570.1"/>
    </source>
</evidence>
<comment type="caution">
    <text evidence="1">The sequence shown here is derived from an EMBL/GenBank/DDBJ whole genome shotgun (WGS) entry which is preliminary data.</text>
</comment>
<name>A0ABR1YYG7_9PEZI</name>
<sequence length="109" mass="11592">MQLRLLLLALYGFMLGVIITGGVSASLVSRPLVGDVVSSALPGFGVSAVIEKAAEMAPGSRPKPTLTPAQVEALCEKMASLGHHRPGYYRRCIRSVRFSIIVQVLSNTP</sequence>
<gene>
    <name evidence="1" type="ORF">HDK90DRAFT_522168</name>
</gene>
<reference evidence="1 2" key="1">
    <citation type="submission" date="2024-04" db="EMBL/GenBank/DDBJ databases">
        <title>Phyllosticta paracitricarpa is synonymous to the EU quarantine fungus P. citricarpa based on phylogenomic analyses.</title>
        <authorList>
            <consortium name="Lawrence Berkeley National Laboratory"/>
            <person name="Van Ingen-Buijs V.A."/>
            <person name="Van Westerhoven A.C."/>
            <person name="Haridas S."/>
            <person name="Skiadas P."/>
            <person name="Martin F."/>
            <person name="Groenewald J.Z."/>
            <person name="Crous P.W."/>
            <person name="Seidl M.F."/>
        </authorList>
    </citation>
    <scope>NUCLEOTIDE SEQUENCE [LARGE SCALE GENOMIC DNA]</scope>
    <source>
        <strain evidence="1 2">CBS 123374</strain>
    </source>
</reference>
<dbReference type="Proteomes" id="UP001492380">
    <property type="component" value="Unassembled WGS sequence"/>
</dbReference>
<organism evidence="1 2">
    <name type="scientific">Phyllosticta capitalensis</name>
    <dbReference type="NCBI Taxonomy" id="121624"/>
    <lineage>
        <taxon>Eukaryota</taxon>
        <taxon>Fungi</taxon>
        <taxon>Dikarya</taxon>
        <taxon>Ascomycota</taxon>
        <taxon>Pezizomycotina</taxon>
        <taxon>Dothideomycetes</taxon>
        <taxon>Dothideomycetes incertae sedis</taxon>
        <taxon>Botryosphaeriales</taxon>
        <taxon>Phyllostictaceae</taxon>
        <taxon>Phyllosticta</taxon>
    </lineage>
</organism>
<evidence type="ECO:0000313" key="2">
    <source>
        <dbReference type="Proteomes" id="UP001492380"/>
    </source>
</evidence>